<dbReference type="InterPro" id="IPR013785">
    <property type="entry name" value="Aldolase_TIM"/>
</dbReference>
<dbReference type="PANTHER" id="PTHR22893">
    <property type="entry name" value="NADH OXIDOREDUCTASE-RELATED"/>
    <property type="match status" value="1"/>
</dbReference>
<dbReference type="GO" id="GO:0016628">
    <property type="term" value="F:oxidoreductase activity, acting on the CH-CH group of donors, NAD or NADP as acceptor"/>
    <property type="evidence" value="ECO:0007669"/>
    <property type="project" value="UniProtKB-ARBA"/>
</dbReference>
<dbReference type="PANTHER" id="PTHR22893:SF91">
    <property type="entry name" value="NADPH DEHYDROGENASE 2-RELATED"/>
    <property type="match status" value="1"/>
</dbReference>
<dbReference type="RefSeq" id="WP_086720338.1">
    <property type="nucleotide sequence ID" value="NZ_BLAG01000015.1"/>
</dbReference>
<dbReference type="SUPFAM" id="SSF51395">
    <property type="entry name" value="FMN-linked oxidoreductases"/>
    <property type="match status" value="1"/>
</dbReference>
<dbReference type="GO" id="GO:0005829">
    <property type="term" value="C:cytosol"/>
    <property type="evidence" value="ECO:0007669"/>
    <property type="project" value="TreeGrafter"/>
</dbReference>
<evidence type="ECO:0000313" key="6">
    <source>
        <dbReference type="Proteomes" id="UP000325598"/>
    </source>
</evidence>
<evidence type="ECO:0000259" key="4">
    <source>
        <dbReference type="Pfam" id="PF00724"/>
    </source>
</evidence>
<dbReference type="Pfam" id="PF00724">
    <property type="entry name" value="Oxidored_FMN"/>
    <property type="match status" value="1"/>
</dbReference>
<feature type="domain" description="NADH:flavin oxidoreductase/NADH oxidase N-terminal" evidence="4">
    <location>
        <begin position="5"/>
        <end position="329"/>
    </location>
</feature>
<sequence length="356" mass="37780">MTTAFDPVDLAGIPLANRIVMAPMTRNRATGGGGVPTDSMVTYYAQRASAGLIVTEASQTCAVGQGYPFTPGLHTPEQVAGWRRVTDAVHAAGGRIFAQLWHGGRIGHPVLLPDGLVPVGPSPVAAACQVFTEDGMKDCVTPHELTDADIRTTVEEFAAAARNAVEAGFDGVEIHGANGYLVHQFLAPNSNLRTDDWGGTTQGRIRFAVEVTRAVAEAVGAHRTGLRLSPGNPFNGIEEPAPEPLYTALLRAVEPLGLAYLHLCDVPDHELIARLREHFTGPLVLNPADGGRPAGPEDLPLIEDGTADLLAFGRQFLANPDLPRRLARGGPFNTPVRESFYGGDDTGYLDYPALDA</sequence>
<dbReference type="Proteomes" id="UP000325598">
    <property type="component" value="Unassembled WGS sequence"/>
</dbReference>
<comment type="caution">
    <text evidence="5">The sequence shown here is derived from an EMBL/GenBank/DDBJ whole genome shotgun (WGS) entry which is preliminary data.</text>
</comment>
<dbReference type="Gene3D" id="3.20.20.70">
    <property type="entry name" value="Aldolase class I"/>
    <property type="match status" value="1"/>
</dbReference>
<dbReference type="InterPro" id="IPR045247">
    <property type="entry name" value="Oye-like"/>
</dbReference>
<dbReference type="GO" id="GO:0010181">
    <property type="term" value="F:FMN binding"/>
    <property type="evidence" value="ECO:0007669"/>
    <property type="project" value="InterPro"/>
</dbReference>
<comment type="similarity">
    <text evidence="2">Belongs to the NADH:flavin oxidoreductase/NADH oxidase family.</text>
</comment>
<keyword evidence="3" id="KW-0560">Oxidoreductase</keyword>
<evidence type="ECO:0000313" key="5">
    <source>
        <dbReference type="EMBL" id="GES32703.1"/>
    </source>
</evidence>
<proteinExistence type="inferred from homology"/>
<evidence type="ECO:0000256" key="2">
    <source>
        <dbReference type="ARBA" id="ARBA00005979"/>
    </source>
</evidence>
<evidence type="ECO:0000256" key="3">
    <source>
        <dbReference type="ARBA" id="ARBA00023002"/>
    </source>
</evidence>
<dbReference type="InterPro" id="IPR001155">
    <property type="entry name" value="OxRdtase_FMN_N"/>
</dbReference>
<gene>
    <name evidence="5" type="ORF">San01_51910</name>
</gene>
<accession>A0A5J4LEX0</accession>
<protein>
    <submittedName>
        <fullName evidence="5">Alkene reductase</fullName>
    </submittedName>
</protein>
<dbReference type="EMBL" id="BLAG01000015">
    <property type="protein sequence ID" value="GES32703.1"/>
    <property type="molecule type" value="Genomic_DNA"/>
</dbReference>
<dbReference type="FunFam" id="3.20.20.70:FF:000059">
    <property type="entry name" value="N-ethylmaleimide reductase, FMN-linked"/>
    <property type="match status" value="1"/>
</dbReference>
<name>A0A5J4LEX0_9ACTN</name>
<dbReference type="AlphaFoldDB" id="A0A5J4LEX0"/>
<dbReference type="CDD" id="cd02933">
    <property type="entry name" value="OYE_like_FMN"/>
    <property type="match status" value="1"/>
</dbReference>
<keyword evidence="6" id="KW-1185">Reference proteome</keyword>
<reference evidence="5 6" key="1">
    <citation type="submission" date="2019-10" db="EMBL/GenBank/DDBJ databases">
        <title>Whole genome shotgun sequence of Streptomyces angustmyceticus NBRC 3934.</title>
        <authorList>
            <person name="Hosoyama A."/>
            <person name="Ichikawa N."/>
            <person name="Kimura A."/>
            <person name="Kitahashi Y."/>
            <person name="Komaki H."/>
            <person name="Uohara A."/>
        </authorList>
    </citation>
    <scope>NUCLEOTIDE SEQUENCE [LARGE SCALE GENOMIC DNA]</scope>
    <source>
        <strain evidence="5 6">NBRC 3934</strain>
    </source>
</reference>
<dbReference type="GeneID" id="96754635"/>
<evidence type="ECO:0000256" key="1">
    <source>
        <dbReference type="ARBA" id="ARBA00001917"/>
    </source>
</evidence>
<comment type="cofactor">
    <cofactor evidence="1">
        <name>FMN</name>
        <dbReference type="ChEBI" id="CHEBI:58210"/>
    </cofactor>
</comment>
<dbReference type="OrthoDB" id="3169239at2"/>
<organism evidence="5 6">
    <name type="scientific">Streptomyces angustmyceticus</name>
    <dbReference type="NCBI Taxonomy" id="285578"/>
    <lineage>
        <taxon>Bacteria</taxon>
        <taxon>Bacillati</taxon>
        <taxon>Actinomycetota</taxon>
        <taxon>Actinomycetes</taxon>
        <taxon>Kitasatosporales</taxon>
        <taxon>Streptomycetaceae</taxon>
        <taxon>Streptomyces</taxon>
    </lineage>
</organism>